<dbReference type="AlphaFoldDB" id="A0A8T0GV19"/>
<sequence>MLVLHTAKNMLQAAESDADKAICLNGGNDPNVRHRARNLLKAFQHTMTEGVRGYFNGLHAQIILKTISSAALDMLMIKEKVAPVFIKTLGCKTKIKTEFTSNICCCSDW</sequence>
<dbReference type="EMBL" id="CM026430">
    <property type="protein sequence ID" value="KAG0562255.1"/>
    <property type="molecule type" value="Genomic_DNA"/>
</dbReference>
<name>A0A8T0GV19_CERPU</name>
<evidence type="ECO:0000313" key="2">
    <source>
        <dbReference type="Proteomes" id="UP000822688"/>
    </source>
</evidence>
<reference evidence="1" key="1">
    <citation type="submission" date="2020-06" db="EMBL/GenBank/DDBJ databases">
        <title>WGS assembly of Ceratodon purpureus strain R40.</title>
        <authorList>
            <person name="Carey S.B."/>
            <person name="Jenkins J."/>
            <person name="Shu S."/>
            <person name="Lovell J.T."/>
            <person name="Sreedasyam A."/>
            <person name="Maumus F."/>
            <person name="Tiley G.P."/>
            <person name="Fernandez-Pozo N."/>
            <person name="Barry K."/>
            <person name="Chen C."/>
            <person name="Wang M."/>
            <person name="Lipzen A."/>
            <person name="Daum C."/>
            <person name="Saski C.A."/>
            <person name="Payton A.C."/>
            <person name="Mcbreen J.C."/>
            <person name="Conrad R.E."/>
            <person name="Kollar L.M."/>
            <person name="Olsson S."/>
            <person name="Huttunen S."/>
            <person name="Landis J.B."/>
            <person name="Wickett N.J."/>
            <person name="Johnson M.G."/>
            <person name="Rensing S.A."/>
            <person name="Grimwood J."/>
            <person name="Schmutz J."/>
            <person name="Mcdaniel S.F."/>
        </authorList>
    </citation>
    <scope>NUCLEOTIDE SEQUENCE</scope>
    <source>
        <strain evidence="1">R40</strain>
    </source>
</reference>
<comment type="caution">
    <text evidence="1">The sequence shown here is derived from an EMBL/GenBank/DDBJ whole genome shotgun (WGS) entry which is preliminary data.</text>
</comment>
<dbReference type="Proteomes" id="UP000822688">
    <property type="component" value="Chromosome 9"/>
</dbReference>
<gene>
    <name evidence="1" type="ORF">KC19_9G130800</name>
</gene>
<keyword evidence="2" id="KW-1185">Reference proteome</keyword>
<evidence type="ECO:0000313" key="1">
    <source>
        <dbReference type="EMBL" id="KAG0562255.1"/>
    </source>
</evidence>
<proteinExistence type="predicted"/>
<organism evidence="1 2">
    <name type="scientific">Ceratodon purpureus</name>
    <name type="common">Fire moss</name>
    <name type="synonym">Dicranum purpureum</name>
    <dbReference type="NCBI Taxonomy" id="3225"/>
    <lineage>
        <taxon>Eukaryota</taxon>
        <taxon>Viridiplantae</taxon>
        <taxon>Streptophyta</taxon>
        <taxon>Embryophyta</taxon>
        <taxon>Bryophyta</taxon>
        <taxon>Bryophytina</taxon>
        <taxon>Bryopsida</taxon>
        <taxon>Dicranidae</taxon>
        <taxon>Pseudoditrichales</taxon>
        <taxon>Ditrichaceae</taxon>
        <taxon>Ceratodon</taxon>
    </lineage>
</organism>
<accession>A0A8T0GV19</accession>
<protein>
    <submittedName>
        <fullName evidence="1">Uncharacterized protein</fullName>
    </submittedName>
</protein>